<dbReference type="CDD" id="cd06974">
    <property type="entry name" value="TerD_like"/>
    <property type="match status" value="1"/>
</dbReference>
<comment type="similarity">
    <text evidence="1">Belongs to the CAPAB/TerDEXZ family.</text>
</comment>
<dbReference type="Pfam" id="PF02342">
    <property type="entry name" value="TerD"/>
    <property type="match status" value="1"/>
</dbReference>
<dbReference type="EMBL" id="CP034463">
    <property type="protein sequence ID" value="AZP17743.1"/>
    <property type="molecule type" value="Genomic_DNA"/>
</dbReference>
<dbReference type="AlphaFoldDB" id="A0A3Q9BYX0"/>
<keyword evidence="5" id="KW-1185">Reference proteome</keyword>
<evidence type="ECO:0000256" key="2">
    <source>
        <dbReference type="SAM" id="MobiDB-lite"/>
    </source>
</evidence>
<dbReference type="RefSeq" id="WP_126271937.1">
    <property type="nucleotide sequence ID" value="NZ_CP034463.1"/>
</dbReference>
<dbReference type="InterPro" id="IPR051324">
    <property type="entry name" value="Stress/Tellurium_Resist"/>
</dbReference>
<proteinExistence type="inferred from homology"/>
<evidence type="ECO:0000313" key="5">
    <source>
        <dbReference type="Proteomes" id="UP000280197"/>
    </source>
</evidence>
<evidence type="ECO:0000259" key="3">
    <source>
        <dbReference type="Pfam" id="PF02342"/>
    </source>
</evidence>
<name>A0A3Q9BYX0_9ACTN</name>
<dbReference type="InterPro" id="IPR003325">
    <property type="entry name" value="TerD"/>
</dbReference>
<gene>
    <name evidence="4" type="ORF">EJC51_17510</name>
</gene>
<dbReference type="KEGG" id="saqu:EJC51_17510"/>
<evidence type="ECO:0000313" key="4">
    <source>
        <dbReference type="EMBL" id="AZP17743.1"/>
    </source>
</evidence>
<dbReference type="PANTHER" id="PTHR32097">
    <property type="entry name" value="CAMP-BINDING PROTEIN 1-RELATED"/>
    <property type="match status" value="1"/>
</dbReference>
<dbReference type="PANTHER" id="PTHR32097:SF4">
    <property type="entry name" value="GENERAL STRESS PROTEIN 16U"/>
    <property type="match status" value="1"/>
</dbReference>
<dbReference type="Proteomes" id="UP000280197">
    <property type="component" value="Chromosome"/>
</dbReference>
<organism evidence="4 5">
    <name type="scientific">Streptomyces aquilus</name>
    <dbReference type="NCBI Taxonomy" id="2548456"/>
    <lineage>
        <taxon>Bacteria</taxon>
        <taxon>Bacillati</taxon>
        <taxon>Actinomycetota</taxon>
        <taxon>Actinomycetes</taxon>
        <taxon>Kitasatosporales</taxon>
        <taxon>Streptomycetaceae</taxon>
        <taxon>Streptomyces</taxon>
    </lineage>
</organism>
<feature type="domain" description="TerD" evidence="3">
    <location>
        <begin position="32"/>
        <end position="169"/>
    </location>
</feature>
<feature type="region of interest" description="Disordered" evidence="2">
    <location>
        <begin position="517"/>
        <end position="536"/>
    </location>
</feature>
<reference evidence="4 5" key="1">
    <citation type="submission" date="2018-12" db="EMBL/GenBank/DDBJ databases">
        <authorList>
            <person name="Li K."/>
        </authorList>
    </citation>
    <scope>NUCLEOTIDE SEQUENCE [LARGE SCALE GENOMIC DNA]</scope>
    <source>
        <strain evidence="5">CR22</strain>
    </source>
</reference>
<evidence type="ECO:0000256" key="1">
    <source>
        <dbReference type="ARBA" id="ARBA00008775"/>
    </source>
</evidence>
<sequence>MTHIVKGANTPVPTGPLRVAVCRRKVPGTPVVDVSALLLDATGKVRGDADLVFHNQPAHPSGAVRHLGTGDGVDQLAEWLELDLPRVEPAVQRVLVAASCDGGTFGAVPGLALQTVAGDGTIVAHYDVTDAAGETAFVLGEFYRRNGAWKFRAVGQGWESGLAGLATDFGIVVAEEPVAQVPPSAPAPVPPVMQAGVTKAAVPPIADAVPTSAPIPTYTPTPLGTDFRPHTQSGRGNGVVSVDVPLPPGPVIVEARVRGDEWLLVETLNRRNKDEDTVFNTTLRDFHGRALVQPPRDRPLRMKVNYDGDWTITVLPLSAARQLGTQTLTGRGPDVVAYTGTMADVKVRFDGGADRDEWFVLNCHEAEHFDDLDEHEMLCNETGKLKQTVPVPDGPLLLVVEHGDGSWELTAKPLPVRDPSTGRQTGAYEGRGDKTVTLLNPRPGRPALVQYDFPGAKADYSLEVKLVDEYGDEDEWLTGRQRGTRGTAVLFADGRAEQAVRVKCAGDWTLRLLPEEQAPPLTGPTEGRGSTVLRYQGPPTLMTVTRTSRGNDEHLSAWSLNHPYGKSAMIADTLGRRRPTLGPVWVDPGGTCFVTVRAAEDTKWRLEPAPISAAPVLGARTPGGWYGVVRHTGPEAELVVVGTAMIHVFELDENLFPHRKLTASSGPYRISSSILHVRCLGEWTLELRP</sequence>
<protein>
    <submittedName>
        <fullName evidence="4">TerD family protein</fullName>
    </submittedName>
</protein>
<dbReference type="Gene3D" id="2.60.60.30">
    <property type="entry name" value="sav2460 like domains"/>
    <property type="match status" value="1"/>
</dbReference>
<accession>A0A3Q9BYX0</accession>
<feature type="region of interest" description="Disordered" evidence="2">
    <location>
        <begin position="414"/>
        <end position="435"/>
    </location>
</feature>